<dbReference type="STRING" id="584708.Apau_1140"/>
<dbReference type="GO" id="GO:0000027">
    <property type="term" value="P:ribosomal large subunit assembly"/>
    <property type="evidence" value="ECO:0007669"/>
    <property type="project" value="UniProtKB-UniRule"/>
</dbReference>
<keyword evidence="5 7" id="KW-0687">Ribonucleoprotein</keyword>
<dbReference type="PROSITE" id="PS00937">
    <property type="entry name" value="RIBOSOMAL_L20"/>
    <property type="match status" value="1"/>
</dbReference>
<dbReference type="GO" id="GO:0005840">
    <property type="term" value="C:ribosome"/>
    <property type="evidence" value="ECO:0007669"/>
    <property type="project" value="UniProtKB-KW"/>
</dbReference>
<dbReference type="InterPro" id="IPR049946">
    <property type="entry name" value="RIBOSOMAL_L20_CS"/>
</dbReference>
<dbReference type="GO" id="GO:0003735">
    <property type="term" value="F:structural constituent of ribosome"/>
    <property type="evidence" value="ECO:0007669"/>
    <property type="project" value="InterPro"/>
</dbReference>
<evidence type="ECO:0000256" key="4">
    <source>
        <dbReference type="ARBA" id="ARBA00022980"/>
    </source>
</evidence>
<dbReference type="PaxDb" id="584708-Apau_1140"/>
<dbReference type="Pfam" id="PF00453">
    <property type="entry name" value="Ribosomal_L20"/>
    <property type="match status" value="1"/>
</dbReference>
<keyword evidence="4 7" id="KW-0689">Ribosomal protein</keyword>
<evidence type="ECO:0000256" key="7">
    <source>
        <dbReference type="HAMAP-Rule" id="MF_00382"/>
    </source>
</evidence>
<dbReference type="Gene3D" id="1.10.1900.20">
    <property type="entry name" value="Ribosomal protein L20"/>
    <property type="match status" value="1"/>
</dbReference>
<dbReference type="Proteomes" id="UP000005096">
    <property type="component" value="Chromosome"/>
</dbReference>
<dbReference type="PRINTS" id="PR00062">
    <property type="entry name" value="RIBOSOMALL20"/>
</dbReference>
<evidence type="ECO:0000256" key="5">
    <source>
        <dbReference type="ARBA" id="ARBA00023274"/>
    </source>
</evidence>
<evidence type="ECO:0000313" key="9">
    <source>
        <dbReference type="EMBL" id="EFQ23566.1"/>
    </source>
</evidence>
<evidence type="ECO:0000313" key="10">
    <source>
        <dbReference type="Proteomes" id="UP000005096"/>
    </source>
</evidence>
<evidence type="ECO:0000256" key="2">
    <source>
        <dbReference type="ARBA" id="ARBA00022730"/>
    </source>
</evidence>
<dbReference type="HOGENOM" id="CLU_123265_0_1_0"/>
<proteinExistence type="inferred from homology"/>
<dbReference type="InterPro" id="IPR005813">
    <property type="entry name" value="Ribosomal_bL20"/>
</dbReference>
<dbReference type="RefSeq" id="WP_006300766.1">
    <property type="nucleotide sequence ID" value="NZ_CM001022.1"/>
</dbReference>
<dbReference type="EMBL" id="CM001022">
    <property type="protein sequence ID" value="EFQ23566.1"/>
    <property type="molecule type" value="Genomic_DNA"/>
</dbReference>
<dbReference type="NCBIfam" id="TIGR01032">
    <property type="entry name" value="rplT_bact"/>
    <property type="match status" value="1"/>
</dbReference>
<name>E3CXV6_9BACT</name>
<dbReference type="eggNOG" id="COG0292">
    <property type="taxonomic scope" value="Bacteria"/>
</dbReference>
<reference evidence="9 10" key="1">
    <citation type="journal article" date="2010" name="Stand. Genomic Sci.">
        <title>Non-contiguous finished genome sequence of Aminomonas paucivorans type strain (GLU-3).</title>
        <authorList>
            <person name="Pitluck S."/>
            <person name="Yasawong M."/>
            <person name="Held B."/>
            <person name="Lapidus A."/>
            <person name="Nolan M."/>
            <person name="Copeland A."/>
            <person name="Lucas S."/>
            <person name="Del Rio T.G."/>
            <person name="Tice H."/>
            <person name="Cheng J.F."/>
            <person name="Chertkov O."/>
            <person name="Goodwin L."/>
            <person name="Tapia R."/>
            <person name="Han C."/>
            <person name="Liolios K."/>
            <person name="Ivanova N."/>
            <person name="Mavromatis K."/>
            <person name="Ovchinnikova G."/>
            <person name="Pati A."/>
            <person name="Chen A."/>
            <person name="Palaniappan K."/>
            <person name="Land M."/>
            <person name="Hauser L."/>
            <person name="Chang Y.J."/>
            <person name="Jeffries C.D."/>
            <person name="Pukall R."/>
            <person name="Spring S."/>
            <person name="Rohde M."/>
            <person name="Sikorski J."/>
            <person name="Goker M."/>
            <person name="Woyke T."/>
            <person name="Bristow J."/>
            <person name="Eisen J.A."/>
            <person name="Markowitz V."/>
            <person name="Hugenholtz P."/>
            <person name="Kyrpides N.C."/>
            <person name="Klenk H.P."/>
        </authorList>
    </citation>
    <scope>NUCLEOTIDE SEQUENCE [LARGE SCALE GENOMIC DNA]</scope>
    <source>
        <strain evidence="9 10">DSM 12260</strain>
    </source>
</reference>
<evidence type="ECO:0000256" key="6">
    <source>
        <dbReference type="ARBA" id="ARBA00035172"/>
    </source>
</evidence>
<dbReference type="HAMAP" id="MF_00382">
    <property type="entry name" value="Ribosomal_bL20"/>
    <property type="match status" value="1"/>
</dbReference>
<dbReference type="SUPFAM" id="SSF74731">
    <property type="entry name" value="Ribosomal protein L20"/>
    <property type="match status" value="1"/>
</dbReference>
<keyword evidence="10" id="KW-1185">Reference proteome</keyword>
<sequence>MRVKGSSASRNKLKKLFSITKGFWGRKKNVYRRAREAYLHALSKSYHDRKVKKRDFRQLWIIRINAAARMNGISYSHLMNGLKKAQVGVNRKMLADLAIHDAAAFTALVGKAKEALTR</sequence>
<gene>
    <name evidence="7" type="primary">rplT</name>
    <name evidence="9" type="ORF">Apau_1140</name>
</gene>
<dbReference type="GO" id="GO:0006412">
    <property type="term" value="P:translation"/>
    <property type="evidence" value="ECO:0007669"/>
    <property type="project" value="InterPro"/>
</dbReference>
<accession>E3CXV6</accession>
<keyword evidence="3 7" id="KW-0694">RNA-binding</keyword>
<dbReference type="InterPro" id="IPR035566">
    <property type="entry name" value="Ribosomal_protein_bL20_C"/>
</dbReference>
<dbReference type="FunFam" id="1.10.1900.20:FF:000001">
    <property type="entry name" value="50S ribosomal protein L20"/>
    <property type="match status" value="1"/>
</dbReference>
<dbReference type="PANTHER" id="PTHR10986">
    <property type="entry name" value="39S RIBOSOMAL PROTEIN L20"/>
    <property type="match status" value="1"/>
</dbReference>
<organism evidence="9 10">
    <name type="scientific">Aminomonas paucivorans DSM 12260</name>
    <dbReference type="NCBI Taxonomy" id="584708"/>
    <lineage>
        <taxon>Bacteria</taxon>
        <taxon>Thermotogati</taxon>
        <taxon>Synergistota</taxon>
        <taxon>Synergistia</taxon>
        <taxon>Synergistales</taxon>
        <taxon>Synergistaceae</taxon>
        <taxon>Aminomonas</taxon>
    </lineage>
</organism>
<dbReference type="GO" id="GO:1990904">
    <property type="term" value="C:ribonucleoprotein complex"/>
    <property type="evidence" value="ECO:0007669"/>
    <property type="project" value="UniProtKB-KW"/>
</dbReference>
<comment type="function">
    <text evidence="7 8">Binds directly to 23S ribosomal RNA and is necessary for the in vitro assembly process of the 50S ribosomal subunit. It is not involved in the protein synthesizing functions of that subunit.</text>
</comment>
<dbReference type="AlphaFoldDB" id="E3CXV6"/>
<comment type="similarity">
    <text evidence="1 7 8">Belongs to the bacterial ribosomal protein bL20 family.</text>
</comment>
<evidence type="ECO:0000256" key="1">
    <source>
        <dbReference type="ARBA" id="ARBA00007698"/>
    </source>
</evidence>
<dbReference type="Gene3D" id="6.10.160.10">
    <property type="match status" value="1"/>
</dbReference>
<evidence type="ECO:0000256" key="8">
    <source>
        <dbReference type="RuleBase" id="RU000560"/>
    </source>
</evidence>
<dbReference type="OrthoDB" id="9808966at2"/>
<evidence type="ECO:0000256" key="3">
    <source>
        <dbReference type="ARBA" id="ARBA00022884"/>
    </source>
</evidence>
<dbReference type="CDD" id="cd07026">
    <property type="entry name" value="Ribosomal_L20"/>
    <property type="match status" value="1"/>
</dbReference>
<keyword evidence="2 7" id="KW-0699">rRNA-binding</keyword>
<dbReference type="GO" id="GO:0019843">
    <property type="term" value="F:rRNA binding"/>
    <property type="evidence" value="ECO:0007669"/>
    <property type="project" value="UniProtKB-UniRule"/>
</dbReference>
<protein>
    <recommendedName>
        <fullName evidence="6 7">Large ribosomal subunit protein bL20</fullName>
    </recommendedName>
</protein>